<sequence>MKKFIWILGVISLGFSQLLWHSEYNRGNNYASVMDAAMDDSRNVYVAGIVSSPNDYGDMAIVKNIMRKVGFSGKE</sequence>
<comment type="caution">
    <text evidence="1">The sequence shown here is derived from an EMBL/GenBank/DDBJ whole genome shotgun (WGS) entry which is preliminary data.</text>
</comment>
<dbReference type="AlphaFoldDB" id="A0A7V0Z4I3"/>
<name>A0A7V0Z4I3_UNCW3</name>
<dbReference type="EMBL" id="DSKY01000009">
    <property type="protein sequence ID" value="HDY58506.1"/>
    <property type="molecule type" value="Genomic_DNA"/>
</dbReference>
<accession>A0A7V0Z4I3</accession>
<gene>
    <name evidence="1" type="ORF">ENP86_03005</name>
</gene>
<proteinExistence type="predicted"/>
<organism evidence="1">
    <name type="scientific">candidate division WOR-3 bacterium</name>
    <dbReference type="NCBI Taxonomy" id="2052148"/>
    <lineage>
        <taxon>Bacteria</taxon>
        <taxon>Bacteria division WOR-3</taxon>
    </lineage>
</organism>
<protein>
    <submittedName>
        <fullName evidence="1">Uncharacterized protein</fullName>
    </submittedName>
</protein>
<reference evidence="1" key="1">
    <citation type="journal article" date="2020" name="mSystems">
        <title>Genome- and Community-Level Interaction Insights into Carbon Utilization and Element Cycling Functions of Hydrothermarchaeota in Hydrothermal Sediment.</title>
        <authorList>
            <person name="Zhou Z."/>
            <person name="Liu Y."/>
            <person name="Xu W."/>
            <person name="Pan J."/>
            <person name="Luo Z.H."/>
            <person name="Li M."/>
        </authorList>
    </citation>
    <scope>NUCLEOTIDE SEQUENCE [LARGE SCALE GENOMIC DNA]</scope>
    <source>
        <strain evidence="1">SpSt-258</strain>
    </source>
</reference>
<evidence type="ECO:0000313" key="1">
    <source>
        <dbReference type="EMBL" id="HDY58506.1"/>
    </source>
</evidence>